<dbReference type="PANTHER" id="PTHR33598:SF4">
    <property type="entry name" value="OS02G0833400 PROTEIN"/>
    <property type="match status" value="1"/>
</dbReference>
<comment type="caution">
    <text evidence="3">The sequence shown here is derived from an EMBL/GenBank/DDBJ whole genome shotgun (WGS) entry which is preliminary data.</text>
</comment>
<evidence type="ECO:0000313" key="3">
    <source>
        <dbReference type="EMBL" id="GJQ13516.1"/>
    </source>
</evidence>
<evidence type="ECO:0000256" key="2">
    <source>
        <dbReference type="SAM" id="MobiDB-lite"/>
    </source>
</evidence>
<proteinExistence type="predicted"/>
<accession>A0A9C7Q0W7</accession>
<dbReference type="InterPro" id="IPR008479">
    <property type="entry name" value="DUF760"/>
</dbReference>
<evidence type="ECO:0000256" key="1">
    <source>
        <dbReference type="SAM" id="Coils"/>
    </source>
</evidence>
<keyword evidence="1" id="KW-0175">Coiled coil</keyword>
<dbReference type="AlphaFoldDB" id="A0A9C7Q0W7"/>
<feature type="coiled-coil region" evidence="1">
    <location>
        <begin position="287"/>
        <end position="314"/>
    </location>
</feature>
<keyword evidence="4" id="KW-1185">Reference proteome</keyword>
<dbReference type="Proteomes" id="UP001061958">
    <property type="component" value="Unassembled WGS sequence"/>
</dbReference>
<protein>
    <submittedName>
        <fullName evidence="3">Uncharacterized protein</fullName>
    </submittedName>
</protein>
<evidence type="ECO:0000313" key="4">
    <source>
        <dbReference type="Proteomes" id="UP001061958"/>
    </source>
</evidence>
<feature type="compositionally biased region" description="Basic and acidic residues" evidence="2">
    <location>
        <begin position="127"/>
        <end position="137"/>
    </location>
</feature>
<reference evidence="3" key="1">
    <citation type="journal article" date="2022" name="Proc. Natl. Acad. Sci. U.S.A.">
        <title>Life cycle and functional genomics of the unicellular red alga Galdieria for elucidating algal and plant evolution and industrial use.</title>
        <authorList>
            <person name="Hirooka S."/>
            <person name="Itabashi T."/>
            <person name="Ichinose T.M."/>
            <person name="Onuma R."/>
            <person name="Fujiwara T."/>
            <person name="Yamashita S."/>
            <person name="Jong L.W."/>
            <person name="Tomita R."/>
            <person name="Iwane A.H."/>
            <person name="Miyagishima S.Y."/>
        </authorList>
    </citation>
    <scope>NUCLEOTIDE SEQUENCE</scope>
    <source>
        <strain evidence="3">NBRC 102759</strain>
    </source>
</reference>
<organism evidence="3 4">
    <name type="scientific">Galdieria partita</name>
    <dbReference type="NCBI Taxonomy" id="83374"/>
    <lineage>
        <taxon>Eukaryota</taxon>
        <taxon>Rhodophyta</taxon>
        <taxon>Bangiophyceae</taxon>
        <taxon>Galdieriales</taxon>
        <taxon>Galdieriaceae</taxon>
        <taxon>Galdieria</taxon>
    </lineage>
</organism>
<name>A0A9C7Q0W7_9RHOD</name>
<gene>
    <name evidence="3" type="ORF">GpartN1_g5307.t1</name>
</gene>
<sequence length="403" mass="45304">MVKSSCFIMQVAVFQCLTQVYPNYGHNRNGSKCCWVNCKASCCFRRLSVSRSLVTTTQRQRVAHPFDHSVALVWKASHTTTSNKDDDQGNSDDNNQKNNSNNQGGSFPFSIFGNWSPFRSSSLSGGGDKEDNPRKTADGFSIPGMGRNPSLSTEQLDISSALAAYDKEKHNELLEFIQQVPPSELVARFMRKTPKDVQNAIKVNLVQLLGSLPPGLFQTSIRTVGMQLMQLMESCLMTGYMLRNAQYRYSLSKSLESVDENRHLLEGQKPLVQGKVTFENADGTTTEMEASEYVQELRSQVIQLEKELSRYKNASGSQLLSYIRTMEQDQLESLTRDMGDEVIDAMKRIIRAVTMETSIAQNPMSLVETSASELSQMLFWLLVTGYFLREAEVQQSIQKMLSN</sequence>
<reference evidence="3" key="2">
    <citation type="submission" date="2022-01" db="EMBL/GenBank/DDBJ databases">
        <authorList>
            <person name="Hirooka S."/>
            <person name="Miyagishima S.Y."/>
        </authorList>
    </citation>
    <scope>NUCLEOTIDE SEQUENCE</scope>
    <source>
        <strain evidence="3">NBRC 102759</strain>
    </source>
</reference>
<dbReference type="EMBL" id="BQMJ01000044">
    <property type="protein sequence ID" value="GJQ13516.1"/>
    <property type="molecule type" value="Genomic_DNA"/>
</dbReference>
<feature type="region of interest" description="Disordered" evidence="2">
    <location>
        <begin position="120"/>
        <end position="151"/>
    </location>
</feature>
<feature type="region of interest" description="Disordered" evidence="2">
    <location>
        <begin position="79"/>
        <end position="103"/>
    </location>
</feature>
<dbReference type="Pfam" id="PF05542">
    <property type="entry name" value="DUF760"/>
    <property type="match status" value="2"/>
</dbReference>
<dbReference type="OrthoDB" id="4115at2759"/>
<dbReference type="PANTHER" id="PTHR33598">
    <property type="entry name" value="OS02G0833400 PROTEIN"/>
    <property type="match status" value="1"/>
</dbReference>
<feature type="compositionally biased region" description="Low complexity" evidence="2">
    <location>
        <begin position="91"/>
        <end position="103"/>
    </location>
</feature>